<evidence type="ECO:0000313" key="2">
    <source>
        <dbReference type="EMBL" id="OAD90531.1"/>
    </source>
</evidence>
<gene>
    <name evidence="2" type="ORF">A7A78_14795</name>
</gene>
<keyword evidence="1" id="KW-1133">Transmembrane helix</keyword>
<keyword evidence="3" id="KW-1185">Reference proteome</keyword>
<sequence length="73" mass="8264">MEADIDVVPYKFLCKGAISSREVEDLPSFEICFTFLKETGSLDPVDFASVWLYPIAHTISKISMVIFFIIKTV</sequence>
<evidence type="ECO:0000256" key="1">
    <source>
        <dbReference type="SAM" id="Phobius"/>
    </source>
</evidence>
<keyword evidence="1" id="KW-0812">Transmembrane</keyword>
<feature type="transmembrane region" description="Helical" evidence="1">
    <location>
        <begin position="51"/>
        <end position="70"/>
    </location>
</feature>
<dbReference type="AlphaFoldDB" id="A0A1A9LCQ1"/>
<dbReference type="Proteomes" id="UP000077552">
    <property type="component" value="Unassembled WGS sequence"/>
</dbReference>
<name>A0A1A9LCQ1_9FLAO</name>
<dbReference type="EMBL" id="LXIE01000042">
    <property type="protein sequence ID" value="OAD90531.1"/>
    <property type="molecule type" value="Genomic_DNA"/>
</dbReference>
<evidence type="ECO:0000313" key="3">
    <source>
        <dbReference type="Proteomes" id="UP000077552"/>
    </source>
</evidence>
<proteinExistence type="predicted"/>
<comment type="caution">
    <text evidence="2">The sequence shown here is derived from an EMBL/GenBank/DDBJ whole genome shotgun (WGS) entry which is preliminary data.</text>
</comment>
<keyword evidence="1" id="KW-0472">Membrane</keyword>
<protein>
    <submittedName>
        <fullName evidence="2">Uncharacterized protein</fullName>
    </submittedName>
</protein>
<organism evidence="2 3">
    <name type="scientific">Aequorivita soesokkakensis</name>
    <dbReference type="NCBI Taxonomy" id="1385699"/>
    <lineage>
        <taxon>Bacteria</taxon>
        <taxon>Pseudomonadati</taxon>
        <taxon>Bacteroidota</taxon>
        <taxon>Flavobacteriia</taxon>
        <taxon>Flavobacteriales</taxon>
        <taxon>Flavobacteriaceae</taxon>
        <taxon>Aequorivita</taxon>
    </lineage>
</organism>
<accession>A0A1A9LCQ1</accession>
<reference evidence="2 3" key="1">
    <citation type="submission" date="2016-05" db="EMBL/GenBank/DDBJ databases">
        <title>Genome sequencing of Vitellibacter soesokkakensis RSSK-12.</title>
        <authorList>
            <person name="Thevarajoo S."/>
            <person name="Selvaratnam C."/>
            <person name="Goh K.M."/>
            <person name="Chan K.-G."/>
            <person name="Chong C.S."/>
        </authorList>
    </citation>
    <scope>NUCLEOTIDE SEQUENCE [LARGE SCALE GENOMIC DNA]</scope>
    <source>
        <strain evidence="2 3">RSSK-12</strain>
    </source>
</reference>